<keyword evidence="3" id="KW-1185">Reference proteome</keyword>
<dbReference type="PANTHER" id="PTHR28241:SF1">
    <property type="entry name" value="MITOCHONDRIAL IMPORT PROTEIN 1"/>
    <property type="match status" value="1"/>
</dbReference>
<protein>
    <submittedName>
        <fullName evidence="2 4">TOM13-domain-containing protein</fullName>
    </submittedName>
</protein>
<accession>A0A6G1G2U0</accession>
<reference evidence="2 4" key="1">
    <citation type="submission" date="2020-01" db="EMBL/GenBank/DDBJ databases">
        <authorList>
            <consortium name="DOE Joint Genome Institute"/>
            <person name="Haridas S."/>
            <person name="Albert R."/>
            <person name="Binder M."/>
            <person name="Bloem J."/>
            <person name="Labutti K."/>
            <person name="Salamov A."/>
            <person name="Andreopoulos B."/>
            <person name="Baker S.E."/>
            <person name="Barry K."/>
            <person name="Bills G."/>
            <person name="Bluhm B.H."/>
            <person name="Cannon C."/>
            <person name="Castanera R."/>
            <person name="Culley D.E."/>
            <person name="Daum C."/>
            <person name="Ezra D."/>
            <person name="Gonzalez J.B."/>
            <person name="Henrissat B."/>
            <person name="Kuo A."/>
            <person name="Liang C."/>
            <person name="Lipzen A."/>
            <person name="Lutzoni F."/>
            <person name="Magnuson J."/>
            <person name="Mondo S."/>
            <person name="Nolan M."/>
            <person name="Ohm R."/>
            <person name="Pangilinan J."/>
            <person name="Park H.-J."/>
            <person name="Ramirez L."/>
            <person name="Alfaro M."/>
            <person name="Sun H."/>
            <person name="Tritt A."/>
            <person name="Yoshinaga Y."/>
            <person name="Zwiers L.-H."/>
            <person name="Turgeon B.G."/>
            <person name="Goodwin S.B."/>
            <person name="Spatafora J.W."/>
            <person name="Crous P.W."/>
            <person name="Grigoriev I.V."/>
        </authorList>
    </citation>
    <scope>NUCLEOTIDE SEQUENCE</scope>
    <source>
        <strain evidence="2 4">CBS 781.70</strain>
    </source>
</reference>
<feature type="region of interest" description="Disordered" evidence="1">
    <location>
        <begin position="1"/>
        <end position="45"/>
    </location>
</feature>
<organism evidence="2">
    <name type="scientific">Eremomyces bilateralis CBS 781.70</name>
    <dbReference type="NCBI Taxonomy" id="1392243"/>
    <lineage>
        <taxon>Eukaryota</taxon>
        <taxon>Fungi</taxon>
        <taxon>Dikarya</taxon>
        <taxon>Ascomycota</taxon>
        <taxon>Pezizomycotina</taxon>
        <taxon>Dothideomycetes</taxon>
        <taxon>Dothideomycetes incertae sedis</taxon>
        <taxon>Eremomycetales</taxon>
        <taxon>Eremomycetaceae</taxon>
        <taxon>Eremomyces</taxon>
    </lineage>
</organism>
<dbReference type="RefSeq" id="XP_033534005.1">
    <property type="nucleotide sequence ID" value="XM_033682546.1"/>
</dbReference>
<evidence type="ECO:0000313" key="3">
    <source>
        <dbReference type="Proteomes" id="UP000504638"/>
    </source>
</evidence>
<dbReference type="GeneID" id="54423116"/>
<dbReference type="Pfam" id="PF08219">
    <property type="entry name" value="TOM13"/>
    <property type="match status" value="1"/>
</dbReference>
<dbReference type="EMBL" id="ML975158">
    <property type="protein sequence ID" value="KAF1812374.1"/>
    <property type="molecule type" value="Genomic_DNA"/>
</dbReference>
<evidence type="ECO:0000313" key="4">
    <source>
        <dbReference type="RefSeq" id="XP_033534005.1"/>
    </source>
</evidence>
<feature type="compositionally biased region" description="Basic and acidic residues" evidence="1">
    <location>
        <begin position="100"/>
        <end position="129"/>
    </location>
</feature>
<dbReference type="Proteomes" id="UP000504638">
    <property type="component" value="Unplaced"/>
</dbReference>
<reference evidence="4" key="2">
    <citation type="submission" date="2020-04" db="EMBL/GenBank/DDBJ databases">
        <authorList>
            <consortium name="NCBI Genome Project"/>
        </authorList>
    </citation>
    <scope>NUCLEOTIDE SEQUENCE</scope>
    <source>
        <strain evidence="4">CBS 781.70</strain>
    </source>
</reference>
<sequence>MANLADSAVTIPSDSEIYDANHPNDPSFDPSPHSESPSHRNDDTPMILYHPPTMWGLIRGATINLFLPFVNGLMLGFGELFAHEIAFRLGWSRTKVFPSRRSDTRRAGPGVEVRESPDERRRRSGREMDMYTSLE</sequence>
<proteinExistence type="predicted"/>
<dbReference type="InterPro" id="IPR013262">
    <property type="entry name" value="OMP_MIM1/TOM13_mt"/>
</dbReference>
<dbReference type="OrthoDB" id="5529571at2759"/>
<evidence type="ECO:0000313" key="2">
    <source>
        <dbReference type="EMBL" id="KAF1812374.1"/>
    </source>
</evidence>
<feature type="region of interest" description="Disordered" evidence="1">
    <location>
        <begin position="98"/>
        <end position="135"/>
    </location>
</feature>
<dbReference type="PANTHER" id="PTHR28241">
    <property type="entry name" value="MITOCHONDRIAL IMPORT PROTEIN 1"/>
    <property type="match status" value="1"/>
</dbReference>
<gene>
    <name evidence="2 4" type="ORF">P152DRAFT_507658</name>
</gene>
<name>A0A6G1G2U0_9PEZI</name>
<reference evidence="4" key="3">
    <citation type="submission" date="2025-04" db="UniProtKB">
        <authorList>
            <consortium name="RefSeq"/>
        </authorList>
    </citation>
    <scope>IDENTIFICATION</scope>
    <source>
        <strain evidence="4">CBS 781.70</strain>
    </source>
</reference>
<dbReference type="GO" id="GO:0045040">
    <property type="term" value="P:protein insertion into mitochondrial outer membrane"/>
    <property type="evidence" value="ECO:0007669"/>
    <property type="project" value="TreeGrafter"/>
</dbReference>
<dbReference type="GO" id="GO:0070096">
    <property type="term" value="P:mitochondrial outer membrane translocase complex assembly"/>
    <property type="evidence" value="ECO:0007669"/>
    <property type="project" value="TreeGrafter"/>
</dbReference>
<dbReference type="AlphaFoldDB" id="A0A6G1G2U0"/>
<dbReference type="GO" id="GO:0005741">
    <property type="term" value="C:mitochondrial outer membrane"/>
    <property type="evidence" value="ECO:0007669"/>
    <property type="project" value="InterPro"/>
</dbReference>
<evidence type="ECO:0000256" key="1">
    <source>
        <dbReference type="SAM" id="MobiDB-lite"/>
    </source>
</evidence>